<dbReference type="EMBL" id="JANSLM010000026">
    <property type="protein sequence ID" value="MDT8843572.1"/>
    <property type="molecule type" value="Genomic_DNA"/>
</dbReference>
<dbReference type="PANTHER" id="PTHR39328:SF1">
    <property type="entry name" value="BLL2871 PROTEIN"/>
    <property type="match status" value="1"/>
</dbReference>
<name>A0AAP5QJS9_9BURK</name>
<dbReference type="InterPro" id="IPR029055">
    <property type="entry name" value="Ntn_hydrolases_N"/>
</dbReference>
<organism evidence="1 2">
    <name type="scientific">Paraburkholderia fungorum</name>
    <dbReference type="NCBI Taxonomy" id="134537"/>
    <lineage>
        <taxon>Bacteria</taxon>
        <taxon>Pseudomonadati</taxon>
        <taxon>Pseudomonadota</taxon>
        <taxon>Betaproteobacteria</taxon>
        <taxon>Burkholderiales</taxon>
        <taxon>Burkholderiaceae</taxon>
        <taxon>Paraburkholderia</taxon>
    </lineage>
</organism>
<dbReference type="InterPro" id="IPR010430">
    <property type="entry name" value="DUF1028"/>
</dbReference>
<dbReference type="Gene3D" id="3.60.20.10">
    <property type="entry name" value="Glutamine Phosphoribosylpyrophosphate, subunit 1, domain 1"/>
    <property type="match status" value="1"/>
</dbReference>
<dbReference type="PANTHER" id="PTHR39328">
    <property type="entry name" value="BLL2871 PROTEIN"/>
    <property type="match status" value="1"/>
</dbReference>
<gene>
    <name evidence="1" type="ORF">ParKJ_39870</name>
</gene>
<evidence type="ECO:0000313" key="1">
    <source>
        <dbReference type="EMBL" id="MDT8843572.1"/>
    </source>
</evidence>
<dbReference type="AlphaFoldDB" id="A0AAP5QJS9"/>
<evidence type="ECO:0000313" key="2">
    <source>
        <dbReference type="Proteomes" id="UP001246473"/>
    </source>
</evidence>
<dbReference type="Pfam" id="PF06267">
    <property type="entry name" value="DUF1028"/>
    <property type="match status" value="1"/>
</dbReference>
<sequence>MTFSIVGRCARTGELGVAVSTAVPAVGSMCPYLRAGVGAVSTQSWVNPYLAMHALDSLEQGDSADAALERVLRTDSAAALRQIGIVDAQGRSAVWTGSDCTAWAGHRRGADYTVQGNMLTGAETVEAMADAFESRAGEALDERLMAALEAGQAAGGDRRGRQSAALRIVRTETYPALDLRVDEHAQPVAELRRVLAVARHQLIPFIDAMPTRDDPGRAPPSEVTQLLLKAPAARPGGADAMHAQAAQVLARWMGASFTPDRLAHNLTLYGGILAEIERLREIDLAGLHPAVVFEPVRSQLAGTRKGDHV</sequence>
<protein>
    <submittedName>
        <fullName evidence="1">DUF1028 domain-containing protein</fullName>
    </submittedName>
</protein>
<dbReference type="SUPFAM" id="SSF56235">
    <property type="entry name" value="N-terminal nucleophile aminohydrolases (Ntn hydrolases)"/>
    <property type="match status" value="1"/>
</dbReference>
<dbReference type="Proteomes" id="UP001246473">
    <property type="component" value="Unassembled WGS sequence"/>
</dbReference>
<accession>A0AAP5QJS9</accession>
<proteinExistence type="predicted"/>
<reference evidence="1" key="1">
    <citation type="submission" date="2022-08" db="EMBL/GenBank/DDBJ databases">
        <authorList>
            <person name="Kim S.-J."/>
        </authorList>
    </citation>
    <scope>NUCLEOTIDE SEQUENCE</scope>
    <source>
        <strain evidence="1">KJ</strain>
    </source>
</reference>
<dbReference type="RefSeq" id="WP_315697594.1">
    <property type="nucleotide sequence ID" value="NZ_JANSLM010000026.1"/>
</dbReference>
<comment type="caution">
    <text evidence="1">The sequence shown here is derived from an EMBL/GenBank/DDBJ whole genome shotgun (WGS) entry which is preliminary data.</text>
</comment>